<evidence type="ECO:0000313" key="1">
    <source>
        <dbReference type="EMBL" id="SMX25870.1"/>
    </source>
</evidence>
<gene>
    <name evidence="1" type="ORF">BOA8489_04015</name>
</gene>
<dbReference type="AlphaFoldDB" id="A0A238J7E3"/>
<accession>A0A238J7E3</accession>
<dbReference type="EMBL" id="FXXQ01000040">
    <property type="protein sequence ID" value="SMX25870.1"/>
    <property type="molecule type" value="Genomic_DNA"/>
</dbReference>
<organism evidence="1 2">
    <name type="scientific">Boseongicola aestuarii</name>
    <dbReference type="NCBI Taxonomy" id="1470561"/>
    <lineage>
        <taxon>Bacteria</taxon>
        <taxon>Pseudomonadati</taxon>
        <taxon>Pseudomonadota</taxon>
        <taxon>Alphaproteobacteria</taxon>
        <taxon>Rhodobacterales</taxon>
        <taxon>Paracoccaceae</taxon>
        <taxon>Boseongicola</taxon>
    </lineage>
</organism>
<dbReference type="PROSITE" id="PS51257">
    <property type="entry name" value="PROKAR_LIPOPROTEIN"/>
    <property type="match status" value="1"/>
</dbReference>
<dbReference type="Proteomes" id="UP000201838">
    <property type="component" value="Unassembled WGS sequence"/>
</dbReference>
<name>A0A238J7E3_9RHOB</name>
<evidence type="ECO:0000313" key="2">
    <source>
        <dbReference type="Proteomes" id="UP000201838"/>
    </source>
</evidence>
<proteinExistence type="predicted"/>
<sequence length="197" mass="21305">MRNTIFVIFFAVGLLGCGGAPQEVAPRTGYNLIGATVISANEPGWFAIKSNPGGVALGKSGDLQGESRIYSVTIIQVDSSQSDQSFLEMAKTSKTANDNPSRFQIAKASTKQVTFKGARCLQFESSLQNSRASIPGTNVVFENNVGYTCRHPLRKDVAVDMTYSSRSGSNSLSVEDRSAAKRLFSNTKLNSNFFDRL</sequence>
<keyword evidence="2" id="KW-1185">Reference proteome</keyword>
<dbReference type="RefSeq" id="WP_093976026.1">
    <property type="nucleotide sequence ID" value="NZ_FXXQ01000040.1"/>
</dbReference>
<reference evidence="1 2" key="1">
    <citation type="submission" date="2017-05" db="EMBL/GenBank/DDBJ databases">
        <authorList>
            <person name="Song R."/>
            <person name="Chenine A.L."/>
            <person name="Ruprecht R.M."/>
        </authorList>
    </citation>
    <scope>NUCLEOTIDE SEQUENCE [LARGE SCALE GENOMIC DNA]</scope>
    <source>
        <strain evidence="1 2">CECT 8489</strain>
    </source>
</reference>
<protein>
    <recommendedName>
        <fullName evidence="3">Lipoprotein</fullName>
    </recommendedName>
</protein>
<evidence type="ECO:0008006" key="3">
    <source>
        <dbReference type="Google" id="ProtNLM"/>
    </source>
</evidence>